<dbReference type="Proteomes" id="UP000320179">
    <property type="component" value="Chromosome"/>
</dbReference>
<name>A0AAE6KRJ1_MYXXA</name>
<feature type="transmembrane region" description="Helical" evidence="1">
    <location>
        <begin position="6"/>
        <end position="28"/>
    </location>
</feature>
<evidence type="ECO:0000313" key="2">
    <source>
        <dbReference type="EMBL" id="QDE67313.1"/>
    </source>
</evidence>
<gene>
    <name evidence="2" type="ORF">BHS09_10100</name>
</gene>
<evidence type="ECO:0000256" key="1">
    <source>
        <dbReference type="SAM" id="Phobius"/>
    </source>
</evidence>
<sequence length="107" mass="11948">MEAVFLLLLCAGVVAFVVFVLWMMVVGWRHDRNVIRPLIRRLHCPECQASYGDVVPDARPPEVLPLVDPAPGYKPPPPPLPTFQVTCLACGLSSLFTEEGELKRTHR</sequence>
<keyword evidence="1" id="KW-1133">Transmembrane helix</keyword>
<keyword evidence="1" id="KW-0472">Membrane</keyword>
<proteinExistence type="predicted"/>
<reference evidence="2 3" key="1">
    <citation type="journal article" date="2019" name="Science">
        <title>Social genes are selection hotspots in kin groups of a soil microbe.</title>
        <authorList>
            <person name="Wielgoss S."/>
            <person name="Wolfensberger R."/>
            <person name="Sun L."/>
            <person name="Fiegna F."/>
            <person name="Velicer G.J."/>
        </authorList>
    </citation>
    <scope>NUCLEOTIDE SEQUENCE [LARGE SCALE GENOMIC DNA]</scope>
    <source>
        <strain evidence="2 3">MC3.5.9c15</strain>
    </source>
</reference>
<keyword evidence="1" id="KW-0812">Transmembrane</keyword>
<dbReference type="AlphaFoldDB" id="A0AAE6KRJ1"/>
<evidence type="ECO:0000313" key="3">
    <source>
        <dbReference type="Proteomes" id="UP000320179"/>
    </source>
</evidence>
<accession>A0AAE6KRJ1</accession>
<organism evidence="2 3">
    <name type="scientific">Myxococcus xanthus</name>
    <dbReference type="NCBI Taxonomy" id="34"/>
    <lineage>
        <taxon>Bacteria</taxon>
        <taxon>Pseudomonadati</taxon>
        <taxon>Myxococcota</taxon>
        <taxon>Myxococcia</taxon>
        <taxon>Myxococcales</taxon>
        <taxon>Cystobacterineae</taxon>
        <taxon>Myxococcaceae</taxon>
        <taxon>Myxococcus</taxon>
    </lineage>
</organism>
<dbReference type="EMBL" id="CP017174">
    <property type="protein sequence ID" value="QDE67313.1"/>
    <property type="molecule type" value="Genomic_DNA"/>
</dbReference>
<protein>
    <submittedName>
        <fullName evidence="2">Uncharacterized protein</fullName>
    </submittedName>
</protein>